<dbReference type="Gene3D" id="1.10.860.10">
    <property type="entry name" value="DNAb Helicase, Chain A"/>
    <property type="match status" value="1"/>
</dbReference>
<dbReference type="AlphaFoldDB" id="A0A2T2WVE2"/>
<reference evidence="3 4" key="1">
    <citation type="journal article" date="2014" name="BMC Genomics">
        <title>Comparison of environmental and isolate Sulfobacillus genomes reveals diverse carbon, sulfur, nitrogen, and hydrogen metabolisms.</title>
        <authorList>
            <person name="Justice N.B."/>
            <person name="Norman A."/>
            <person name="Brown C.T."/>
            <person name="Singh A."/>
            <person name="Thomas B.C."/>
            <person name="Banfield J.F."/>
        </authorList>
    </citation>
    <scope>NUCLEOTIDE SEQUENCE [LARGE SCALE GENOMIC DNA]</scope>
    <source>
        <strain evidence="3">AMDSBA1</strain>
    </source>
</reference>
<comment type="caution">
    <text evidence="3">The sequence shown here is derived from an EMBL/GenBank/DDBJ whole genome shotgun (WGS) entry which is preliminary data.</text>
</comment>
<feature type="compositionally biased region" description="Pro residues" evidence="1">
    <location>
        <begin position="12"/>
        <end position="21"/>
    </location>
</feature>
<dbReference type="GO" id="GO:0005829">
    <property type="term" value="C:cytosol"/>
    <property type="evidence" value="ECO:0007669"/>
    <property type="project" value="TreeGrafter"/>
</dbReference>
<dbReference type="PANTHER" id="PTHR30153:SF2">
    <property type="entry name" value="REPLICATIVE DNA HELICASE"/>
    <property type="match status" value="1"/>
</dbReference>
<organism evidence="3 4">
    <name type="scientific">Sulfobacillus benefaciens</name>
    <dbReference type="NCBI Taxonomy" id="453960"/>
    <lineage>
        <taxon>Bacteria</taxon>
        <taxon>Bacillati</taxon>
        <taxon>Bacillota</taxon>
        <taxon>Clostridia</taxon>
        <taxon>Eubacteriales</taxon>
        <taxon>Clostridiales Family XVII. Incertae Sedis</taxon>
        <taxon>Sulfobacillus</taxon>
    </lineage>
</organism>
<protein>
    <recommendedName>
        <fullName evidence="2">SF4 helicase domain-containing protein</fullName>
    </recommendedName>
</protein>
<evidence type="ECO:0000313" key="4">
    <source>
        <dbReference type="Proteomes" id="UP000242699"/>
    </source>
</evidence>
<dbReference type="InterPro" id="IPR007694">
    <property type="entry name" value="DNA_helicase_DnaB-like_C"/>
</dbReference>
<dbReference type="PANTHER" id="PTHR30153">
    <property type="entry name" value="REPLICATIVE DNA HELICASE DNAB"/>
    <property type="match status" value="1"/>
</dbReference>
<dbReference type="SUPFAM" id="SSF48024">
    <property type="entry name" value="N-terminal domain of DnaB helicase"/>
    <property type="match status" value="1"/>
</dbReference>
<dbReference type="InterPro" id="IPR016136">
    <property type="entry name" value="DNA_helicase_N/primase_C"/>
</dbReference>
<dbReference type="GO" id="GO:0006260">
    <property type="term" value="P:DNA replication"/>
    <property type="evidence" value="ECO:0007669"/>
    <property type="project" value="InterPro"/>
</dbReference>
<dbReference type="EMBL" id="PXYT01000040">
    <property type="protein sequence ID" value="PSR26200.1"/>
    <property type="molecule type" value="Genomic_DNA"/>
</dbReference>
<sequence length="441" mass="47917">MQWEFLTRRPVSPQPGPPCKPFTPSGAKKYKLYPADLVVGINQGGLSMPSTWPQAEQATLAAAAYDPGFCATVLDAGAEVFTHPDSQRAWHVLQQLVSAGHVIDQAALEAALGHSLNAAPSTDYWPILLEQRLQRQLQLLGRWLTKPRDHVSPTAIAARAMQSLNQALNATQRGAVLSGAEAAQAGLEALAAGPSCWLASGIPLWDAVAARWGPDDLVLLAARPSQGKTALGLQMAWHTARSGRGVAFCSVEMAPAAIGTRALCQRTGWSEEELSARLLDPQLEQALQDLSRWPWRVMDANGSSVADLQAAVARADLTGPRCDVVVVDYLQIVHPTGRPVSREQEVTHIAEELKRWARRDHRLIVALAQLSRKVEERVDHRPVLSDLRESGALEQIADAVAFIYREPEGEMAELLLAKNRNGPTGSIPVMWQGATVRFASR</sequence>
<dbReference type="GO" id="GO:0005524">
    <property type="term" value="F:ATP binding"/>
    <property type="evidence" value="ECO:0007669"/>
    <property type="project" value="InterPro"/>
</dbReference>
<dbReference type="Pfam" id="PF03796">
    <property type="entry name" value="DnaB_C"/>
    <property type="match status" value="1"/>
</dbReference>
<dbReference type="InterPro" id="IPR027417">
    <property type="entry name" value="P-loop_NTPase"/>
</dbReference>
<evidence type="ECO:0000313" key="3">
    <source>
        <dbReference type="EMBL" id="PSR26200.1"/>
    </source>
</evidence>
<name>A0A2T2WVE2_9FIRM</name>
<feature type="domain" description="SF4 helicase" evidence="2">
    <location>
        <begin position="191"/>
        <end position="441"/>
    </location>
</feature>
<dbReference type="Proteomes" id="UP000242699">
    <property type="component" value="Unassembled WGS sequence"/>
</dbReference>
<evidence type="ECO:0000256" key="1">
    <source>
        <dbReference type="SAM" id="MobiDB-lite"/>
    </source>
</evidence>
<proteinExistence type="predicted"/>
<feature type="region of interest" description="Disordered" evidence="1">
    <location>
        <begin position="1"/>
        <end position="23"/>
    </location>
</feature>
<gene>
    <name evidence="3" type="ORF">C7B43_14660</name>
</gene>
<accession>A0A2T2WVE2</accession>
<dbReference type="Gene3D" id="3.40.50.300">
    <property type="entry name" value="P-loop containing nucleotide triphosphate hydrolases"/>
    <property type="match status" value="1"/>
</dbReference>
<dbReference type="GO" id="GO:0003678">
    <property type="term" value="F:DNA helicase activity"/>
    <property type="evidence" value="ECO:0007669"/>
    <property type="project" value="InterPro"/>
</dbReference>
<dbReference type="PROSITE" id="PS51199">
    <property type="entry name" value="SF4_HELICASE"/>
    <property type="match status" value="1"/>
</dbReference>
<dbReference type="InterPro" id="IPR036185">
    <property type="entry name" value="DNA_heli_DnaB-like_N_sf"/>
</dbReference>
<evidence type="ECO:0000259" key="2">
    <source>
        <dbReference type="PROSITE" id="PS51199"/>
    </source>
</evidence>
<dbReference type="SUPFAM" id="SSF52540">
    <property type="entry name" value="P-loop containing nucleoside triphosphate hydrolases"/>
    <property type="match status" value="1"/>
</dbReference>